<evidence type="ECO:0000313" key="2">
    <source>
        <dbReference type="Proteomes" id="UP000294746"/>
    </source>
</evidence>
<protein>
    <submittedName>
        <fullName evidence="1">Uncharacterized protein</fullName>
    </submittedName>
</protein>
<dbReference type="AlphaFoldDB" id="A0A4R2RQH6"/>
<organism evidence="1 2">
    <name type="scientific">Baia soyae</name>
    <dbReference type="NCBI Taxonomy" id="1544746"/>
    <lineage>
        <taxon>Bacteria</taxon>
        <taxon>Bacillati</taxon>
        <taxon>Bacillota</taxon>
        <taxon>Bacilli</taxon>
        <taxon>Bacillales</taxon>
        <taxon>Thermoactinomycetaceae</taxon>
        <taxon>Baia</taxon>
    </lineage>
</organism>
<accession>A0A4R2RQH6</accession>
<proteinExistence type="predicted"/>
<gene>
    <name evidence="1" type="ORF">EDD57_15720</name>
</gene>
<sequence>MTARFENGMAQWEHDVDNIHWKSILHEIDEALADNLAAEIGFSSFERLEQASELVAGEYYICHLSDGRWAWWNVETYVAEDPLFFQSKTELIQYIEQFLRLDSNQLKRLDEGLGQAVQMKCCLYCEYEYDPQDADHWDIEQEQPAYCSTACATSSVLEEMKDGL</sequence>
<dbReference type="OrthoDB" id="2988504at2"/>
<name>A0A4R2RQH6_9BACL</name>
<dbReference type="RefSeq" id="WP_131849920.1">
    <property type="nucleotide sequence ID" value="NZ_SLXV01000057.1"/>
</dbReference>
<evidence type="ECO:0000313" key="1">
    <source>
        <dbReference type="EMBL" id="TCP62091.1"/>
    </source>
</evidence>
<reference evidence="1 2" key="1">
    <citation type="submission" date="2019-03" db="EMBL/GenBank/DDBJ databases">
        <title>Genomic Encyclopedia of Type Strains, Phase IV (KMG-IV): sequencing the most valuable type-strain genomes for metagenomic binning, comparative biology and taxonomic classification.</title>
        <authorList>
            <person name="Goeker M."/>
        </authorList>
    </citation>
    <scope>NUCLEOTIDE SEQUENCE [LARGE SCALE GENOMIC DNA]</scope>
    <source>
        <strain evidence="1 2">DSM 46831</strain>
    </source>
</reference>
<dbReference type="Proteomes" id="UP000294746">
    <property type="component" value="Unassembled WGS sequence"/>
</dbReference>
<dbReference type="EMBL" id="SLXV01000057">
    <property type="protein sequence ID" value="TCP62091.1"/>
    <property type="molecule type" value="Genomic_DNA"/>
</dbReference>
<comment type="caution">
    <text evidence="1">The sequence shown here is derived from an EMBL/GenBank/DDBJ whole genome shotgun (WGS) entry which is preliminary data.</text>
</comment>
<keyword evidence="2" id="KW-1185">Reference proteome</keyword>